<keyword evidence="3" id="KW-1185">Reference proteome</keyword>
<proteinExistence type="predicted"/>
<dbReference type="Proteomes" id="UP000299102">
    <property type="component" value="Unassembled WGS sequence"/>
</dbReference>
<dbReference type="EMBL" id="BGZK01000790">
    <property type="protein sequence ID" value="GBP60553.1"/>
    <property type="molecule type" value="Genomic_DNA"/>
</dbReference>
<accession>A0A4C1XBG7</accession>
<dbReference type="AlphaFoldDB" id="A0A4C1XBG7"/>
<feature type="region of interest" description="Disordered" evidence="1">
    <location>
        <begin position="64"/>
        <end position="91"/>
    </location>
</feature>
<evidence type="ECO:0000313" key="3">
    <source>
        <dbReference type="Proteomes" id="UP000299102"/>
    </source>
</evidence>
<reference evidence="2 3" key="1">
    <citation type="journal article" date="2019" name="Commun. Biol.">
        <title>The bagworm genome reveals a unique fibroin gene that provides high tensile strength.</title>
        <authorList>
            <person name="Kono N."/>
            <person name="Nakamura H."/>
            <person name="Ohtoshi R."/>
            <person name="Tomita M."/>
            <person name="Numata K."/>
            <person name="Arakawa K."/>
        </authorList>
    </citation>
    <scope>NUCLEOTIDE SEQUENCE [LARGE SCALE GENOMIC DNA]</scope>
</reference>
<comment type="caution">
    <text evidence="2">The sequence shown here is derived from an EMBL/GenBank/DDBJ whole genome shotgun (WGS) entry which is preliminary data.</text>
</comment>
<gene>
    <name evidence="2" type="ORF">EVAR_97808_1</name>
</gene>
<evidence type="ECO:0000256" key="1">
    <source>
        <dbReference type="SAM" id="MobiDB-lite"/>
    </source>
</evidence>
<evidence type="ECO:0000313" key="2">
    <source>
        <dbReference type="EMBL" id="GBP60553.1"/>
    </source>
</evidence>
<protein>
    <submittedName>
        <fullName evidence="2">Uncharacterized protein</fullName>
    </submittedName>
</protein>
<sequence length="107" mass="11700">MLESASSEYFCKQPHFQTCALQGSELTVCCVDDPAVGAGATRAPPTHTTTEDAFPSYDYEYEHQQAPDGCEPIPSKLTSQRTGRKAWDSPPVSSAPYRLAFDKLKIA</sequence>
<organism evidence="2 3">
    <name type="scientific">Eumeta variegata</name>
    <name type="common">Bagworm moth</name>
    <name type="synonym">Eumeta japonica</name>
    <dbReference type="NCBI Taxonomy" id="151549"/>
    <lineage>
        <taxon>Eukaryota</taxon>
        <taxon>Metazoa</taxon>
        <taxon>Ecdysozoa</taxon>
        <taxon>Arthropoda</taxon>
        <taxon>Hexapoda</taxon>
        <taxon>Insecta</taxon>
        <taxon>Pterygota</taxon>
        <taxon>Neoptera</taxon>
        <taxon>Endopterygota</taxon>
        <taxon>Lepidoptera</taxon>
        <taxon>Glossata</taxon>
        <taxon>Ditrysia</taxon>
        <taxon>Tineoidea</taxon>
        <taxon>Psychidae</taxon>
        <taxon>Oiketicinae</taxon>
        <taxon>Eumeta</taxon>
    </lineage>
</organism>
<name>A0A4C1XBG7_EUMVA</name>